<protein>
    <recommendedName>
        <fullName evidence="2">Carboxypeptidase regulatory-like domain-containing protein</fullName>
    </recommendedName>
</protein>
<evidence type="ECO:0000313" key="1">
    <source>
        <dbReference type="EMBL" id="CBJ54380.1"/>
    </source>
</evidence>
<accession>D8P644</accession>
<reference evidence="1" key="1">
    <citation type="journal article" date="2010" name="BMC Genomics">
        <title>Genomes of three tomato pathogens within the Ralstonia solanacearum species complex reveal significant evolutionary divergence.</title>
        <authorList>
            <person name="Remenant B."/>
            <person name="Coupat-Goutaland B."/>
            <person name="Guidot A."/>
            <person name="Cellier G."/>
            <person name="Wicker E."/>
            <person name="Allen C."/>
            <person name="Fegan M."/>
            <person name="Pruvost O."/>
            <person name="Elbaz M."/>
            <person name="Calteau A."/>
            <person name="Salvignol G."/>
            <person name="Mornico D."/>
            <person name="Mangenot S."/>
            <person name="Barbe V."/>
            <person name="Medigue C."/>
            <person name="Prior P."/>
        </authorList>
    </citation>
    <scope>NUCLEOTIDE SEQUENCE [LARGE SCALE GENOMIC DNA]</scope>
    <source>
        <strain evidence="1">CFBP2957</strain>
        <plasmid evidence="1">RCFBPv3_mp</plasmid>
    </source>
</reference>
<geneLocation type="plasmid" evidence="1">
    <name>RCFBPv3_mp</name>
</geneLocation>
<gene>
    <name evidence="1" type="ORF">RCFBP_mp30295</name>
</gene>
<organism evidence="1">
    <name type="scientific">Ralstonia solanacearum CFBP2957</name>
    <dbReference type="NCBI Taxonomy" id="859656"/>
    <lineage>
        <taxon>Bacteria</taxon>
        <taxon>Pseudomonadati</taxon>
        <taxon>Pseudomonadota</taxon>
        <taxon>Betaproteobacteria</taxon>
        <taxon>Burkholderiales</taxon>
        <taxon>Burkholderiaceae</taxon>
        <taxon>Ralstonia</taxon>
        <taxon>Ralstonia solanacearum species complex</taxon>
    </lineage>
</organism>
<dbReference type="GO" id="GO:0030246">
    <property type="term" value="F:carbohydrate binding"/>
    <property type="evidence" value="ECO:0007669"/>
    <property type="project" value="InterPro"/>
</dbReference>
<dbReference type="AlphaFoldDB" id="D8P644"/>
<dbReference type="SUPFAM" id="SSF49452">
    <property type="entry name" value="Starch-binding domain-like"/>
    <property type="match status" value="1"/>
</dbReference>
<dbReference type="Gene3D" id="2.60.40.1120">
    <property type="entry name" value="Carboxypeptidase-like, regulatory domain"/>
    <property type="match status" value="1"/>
</dbReference>
<keyword evidence="1" id="KW-0614">Plasmid</keyword>
<reference evidence="1" key="2">
    <citation type="submission" date="2010-02" db="EMBL/GenBank/DDBJ databases">
        <authorList>
            <person name="Genoscope - CEA"/>
        </authorList>
    </citation>
    <scope>NUCLEOTIDE SEQUENCE</scope>
    <source>
        <strain evidence="1">CFBP2957</strain>
        <plasmid evidence="1">RCFBPv3_mp</plasmid>
    </source>
</reference>
<name>D8P644_RALSL</name>
<proteinExistence type="predicted"/>
<evidence type="ECO:0008006" key="2">
    <source>
        <dbReference type="Google" id="ProtNLM"/>
    </source>
</evidence>
<dbReference type="EMBL" id="FP885907">
    <property type="protein sequence ID" value="CBJ54380.1"/>
    <property type="molecule type" value="Genomic_DNA"/>
</dbReference>
<sequence length="122" mass="12848">MLAALTCTAYPQGEDSPMNDAPLRGGTATKQNATLVVIVLGNHHPIVNADVQVSATVLSSEPQDLHRMTDANGRASFASIATGAFTVRVIATGWKTTKPHTTLNAGDNQLIIELEAEASQPR</sequence>
<dbReference type="InterPro" id="IPR013784">
    <property type="entry name" value="Carb-bd-like_fold"/>
</dbReference>